<dbReference type="EMBL" id="WSLF01000002">
    <property type="protein sequence ID" value="KAE9636181.1"/>
    <property type="molecule type" value="Genomic_DNA"/>
</dbReference>
<dbReference type="Pfam" id="PF01053">
    <property type="entry name" value="Cys_Met_Meta_PP"/>
    <property type="match status" value="1"/>
</dbReference>
<evidence type="ECO:0000256" key="3">
    <source>
        <dbReference type="ARBA" id="ARBA00022898"/>
    </source>
</evidence>
<feature type="modified residue" description="N6-(pyridoxal phosphate)lysine" evidence="4">
    <location>
        <position position="195"/>
    </location>
</feature>
<dbReference type="PANTHER" id="PTHR11808">
    <property type="entry name" value="TRANS-SULFURATION ENZYME FAMILY MEMBER"/>
    <property type="match status" value="1"/>
</dbReference>
<dbReference type="GO" id="GO:0005737">
    <property type="term" value="C:cytoplasm"/>
    <property type="evidence" value="ECO:0007669"/>
    <property type="project" value="TreeGrafter"/>
</dbReference>
<gene>
    <name evidence="6" type="ORF">GND95_03390</name>
</gene>
<protein>
    <submittedName>
        <fullName evidence="6">Bifunctional cystathionine gamma-lyase/homocysteine desulfhydrase</fullName>
    </submittedName>
</protein>
<evidence type="ECO:0000256" key="2">
    <source>
        <dbReference type="ARBA" id="ARBA00009077"/>
    </source>
</evidence>
<keyword evidence="6" id="KW-0456">Lyase</keyword>
<dbReference type="Gene3D" id="3.90.1150.10">
    <property type="entry name" value="Aspartate Aminotransferase, domain 1"/>
    <property type="match status" value="1"/>
</dbReference>
<dbReference type="OrthoDB" id="9780685at2"/>
<dbReference type="GO" id="GO:0009086">
    <property type="term" value="P:methionine biosynthetic process"/>
    <property type="evidence" value="ECO:0007669"/>
    <property type="project" value="UniProtKB-ARBA"/>
</dbReference>
<dbReference type="PROSITE" id="PS00868">
    <property type="entry name" value="CYS_MET_METAB_PP"/>
    <property type="match status" value="1"/>
</dbReference>
<dbReference type="GO" id="GO:0004123">
    <property type="term" value="F:cystathionine gamma-lyase activity"/>
    <property type="evidence" value="ECO:0007669"/>
    <property type="project" value="TreeGrafter"/>
</dbReference>
<dbReference type="InterPro" id="IPR000277">
    <property type="entry name" value="Cys/Met-Metab_PyrdxlP-dep_enz"/>
</dbReference>
<dbReference type="InterPro" id="IPR015424">
    <property type="entry name" value="PyrdxlP-dep_Trfase"/>
</dbReference>
<dbReference type="PANTHER" id="PTHR11808:SF15">
    <property type="entry name" value="CYSTATHIONINE GAMMA-LYASE"/>
    <property type="match status" value="1"/>
</dbReference>
<dbReference type="SUPFAM" id="SSF53383">
    <property type="entry name" value="PLP-dependent transferases"/>
    <property type="match status" value="1"/>
</dbReference>
<evidence type="ECO:0000256" key="5">
    <source>
        <dbReference type="RuleBase" id="RU362118"/>
    </source>
</evidence>
<name>A0A7C8LR27_9FIRM</name>
<evidence type="ECO:0000313" key="6">
    <source>
        <dbReference type="EMBL" id="KAE9636181.1"/>
    </source>
</evidence>
<keyword evidence="3 4" id="KW-0663">Pyridoxal phosphate</keyword>
<keyword evidence="7" id="KW-1185">Reference proteome</keyword>
<dbReference type="Proteomes" id="UP000483018">
    <property type="component" value="Unassembled WGS sequence"/>
</dbReference>
<dbReference type="GO" id="GO:0003962">
    <property type="term" value="F:cystathionine gamma-synthase activity"/>
    <property type="evidence" value="ECO:0007669"/>
    <property type="project" value="TreeGrafter"/>
</dbReference>
<dbReference type="InterPro" id="IPR015422">
    <property type="entry name" value="PyrdxlP-dep_Trfase_small"/>
</dbReference>
<evidence type="ECO:0000256" key="4">
    <source>
        <dbReference type="PIRSR" id="PIRSR001434-2"/>
    </source>
</evidence>
<dbReference type="RefSeq" id="WP_158739435.1">
    <property type="nucleotide sequence ID" value="NZ_JAFBEP010000003.1"/>
</dbReference>
<evidence type="ECO:0000256" key="1">
    <source>
        <dbReference type="ARBA" id="ARBA00001933"/>
    </source>
</evidence>
<reference evidence="6 7" key="1">
    <citation type="submission" date="2019-12" db="EMBL/GenBank/DDBJ databases">
        <title>Defluviitalea raffinosedens, isolated from a biogas fermenter, genome sequencing and characterization.</title>
        <authorList>
            <person name="Rettenmaier R."/>
            <person name="Schneider M."/>
            <person name="Neuhaus K."/>
            <person name="Liebl W."/>
            <person name="Zverlov V."/>
        </authorList>
    </citation>
    <scope>NUCLEOTIDE SEQUENCE [LARGE SCALE GENOMIC DNA]</scope>
    <source>
        <strain evidence="6 7">249c-K6</strain>
    </source>
</reference>
<dbReference type="GO" id="GO:0019343">
    <property type="term" value="P:cysteine biosynthetic process via cystathionine"/>
    <property type="evidence" value="ECO:0007669"/>
    <property type="project" value="TreeGrafter"/>
</dbReference>
<evidence type="ECO:0000313" key="7">
    <source>
        <dbReference type="Proteomes" id="UP000483018"/>
    </source>
</evidence>
<dbReference type="CDD" id="cd00614">
    <property type="entry name" value="CGS_like"/>
    <property type="match status" value="1"/>
</dbReference>
<accession>A0A7C8LR27</accession>
<organism evidence="6 7">
    <name type="scientific">Defluviitalea raffinosedens</name>
    <dbReference type="NCBI Taxonomy" id="1450156"/>
    <lineage>
        <taxon>Bacteria</taxon>
        <taxon>Bacillati</taxon>
        <taxon>Bacillota</taxon>
        <taxon>Clostridia</taxon>
        <taxon>Lachnospirales</taxon>
        <taxon>Defluviitaleaceae</taxon>
        <taxon>Defluviitalea</taxon>
    </lineage>
</organism>
<dbReference type="PIRSF" id="PIRSF001434">
    <property type="entry name" value="CGS"/>
    <property type="match status" value="1"/>
</dbReference>
<dbReference type="FunFam" id="3.90.1150.10:FF:000033">
    <property type="entry name" value="Cystathionine gamma-synthase"/>
    <property type="match status" value="1"/>
</dbReference>
<dbReference type="FunFam" id="3.40.640.10:FF:000009">
    <property type="entry name" value="Cystathionine gamma-synthase homolog"/>
    <property type="match status" value="1"/>
</dbReference>
<comment type="similarity">
    <text evidence="2 5">Belongs to the trans-sulfuration enzymes family.</text>
</comment>
<proteinExistence type="inferred from homology"/>
<dbReference type="GO" id="GO:0030170">
    <property type="term" value="F:pyridoxal phosphate binding"/>
    <property type="evidence" value="ECO:0007669"/>
    <property type="project" value="InterPro"/>
</dbReference>
<comment type="cofactor">
    <cofactor evidence="1 5">
        <name>pyridoxal 5'-phosphate</name>
        <dbReference type="ChEBI" id="CHEBI:597326"/>
    </cofactor>
</comment>
<sequence length="375" mass="41577">MDIRSLAIHGGITGDPYTGAVTVPIYQTSTYAQESVGKHRGFEYSRTGNPTREALEKLIADLEEGYRGFAFSSGMSAISSVLMLLKSGDHILVSDDVYGGTFRVIDKVFKNFNLEYDFIDTSNIDKVRNGIKANTKMIYIETPTNPLMKLTHIRSIVELAKEKEILTVVDNTFATPYLQRPITQGADIVLHSATKYLGGHSDLVAGLVVVNNKELGDRMHFIQNSVGAILGPFDSWLLIKGIKTLPVRMDRHCENAEQIVNWLSNQSWVKKIYYPGCNGSQEIFKSQMSRAGGMISFEVDSEATVEKVLSNLKIITLAESLGGIESLISVPAQMTHASIPEEKREKLGITNRLIRLSVGIEYVEDIIKDLDISLK</sequence>
<dbReference type="AlphaFoldDB" id="A0A7C8LR27"/>
<comment type="caution">
    <text evidence="6">The sequence shown here is derived from an EMBL/GenBank/DDBJ whole genome shotgun (WGS) entry which is preliminary data.</text>
</comment>
<dbReference type="GO" id="GO:0019346">
    <property type="term" value="P:transsulfuration"/>
    <property type="evidence" value="ECO:0007669"/>
    <property type="project" value="InterPro"/>
</dbReference>
<dbReference type="InterPro" id="IPR015421">
    <property type="entry name" value="PyrdxlP-dep_Trfase_major"/>
</dbReference>
<dbReference type="Gene3D" id="3.40.640.10">
    <property type="entry name" value="Type I PLP-dependent aspartate aminotransferase-like (Major domain)"/>
    <property type="match status" value="1"/>
</dbReference>
<dbReference type="NCBIfam" id="NF005810">
    <property type="entry name" value="PRK07671.1"/>
    <property type="match status" value="1"/>
</dbReference>
<dbReference type="InterPro" id="IPR054542">
    <property type="entry name" value="Cys_met_metab_PP"/>
</dbReference>